<keyword evidence="2" id="KW-0560">Oxidoreductase</keyword>
<reference evidence="2 3" key="1">
    <citation type="submission" date="2018-03" db="EMBL/GenBank/DDBJ databases">
        <title>Genomic Encyclopedia of Archaeal and Bacterial Type Strains, Phase II (KMG-II): from individual species to whole genera.</title>
        <authorList>
            <person name="Goeker M."/>
        </authorList>
    </citation>
    <scope>NUCLEOTIDE SEQUENCE [LARGE SCALE GENOMIC DNA]</scope>
    <source>
        <strain evidence="2 3">DSM 43146</strain>
    </source>
</reference>
<dbReference type="OrthoDB" id="9798157at2"/>
<gene>
    <name evidence="2" type="ORF">CLV67_103659</name>
</gene>
<protein>
    <submittedName>
        <fullName evidence="2">Heme-degrading monooxygenase HmoA</fullName>
    </submittedName>
</protein>
<dbReference type="SUPFAM" id="SSF54909">
    <property type="entry name" value="Dimeric alpha+beta barrel"/>
    <property type="match status" value="1"/>
</dbReference>
<keyword evidence="2" id="KW-0503">Monooxygenase</keyword>
<feature type="domain" description="ABM" evidence="1">
    <location>
        <begin position="2"/>
        <end position="92"/>
    </location>
</feature>
<name>A0A2T0KK69_9ACTN</name>
<organism evidence="2 3">
    <name type="scientific">Actinoplanes italicus</name>
    <dbReference type="NCBI Taxonomy" id="113567"/>
    <lineage>
        <taxon>Bacteria</taxon>
        <taxon>Bacillati</taxon>
        <taxon>Actinomycetota</taxon>
        <taxon>Actinomycetes</taxon>
        <taxon>Micromonosporales</taxon>
        <taxon>Micromonosporaceae</taxon>
        <taxon>Actinoplanes</taxon>
    </lineage>
</organism>
<dbReference type="InterPro" id="IPR007138">
    <property type="entry name" value="ABM_dom"/>
</dbReference>
<dbReference type="Pfam" id="PF03992">
    <property type="entry name" value="ABM"/>
    <property type="match status" value="1"/>
</dbReference>
<dbReference type="PROSITE" id="PS51725">
    <property type="entry name" value="ABM"/>
    <property type="match status" value="1"/>
</dbReference>
<dbReference type="RefSeq" id="WP_106317041.1">
    <property type="nucleotide sequence ID" value="NZ_BOMO01000147.1"/>
</dbReference>
<comment type="caution">
    <text evidence="2">The sequence shown here is derived from an EMBL/GenBank/DDBJ whole genome shotgun (WGS) entry which is preliminary data.</text>
</comment>
<dbReference type="Gene3D" id="3.30.70.100">
    <property type="match status" value="1"/>
</dbReference>
<accession>A0A2T0KK69</accession>
<evidence type="ECO:0000313" key="2">
    <source>
        <dbReference type="EMBL" id="PRX23908.1"/>
    </source>
</evidence>
<dbReference type="AlphaFoldDB" id="A0A2T0KK69"/>
<dbReference type="Proteomes" id="UP000239415">
    <property type="component" value="Unassembled WGS sequence"/>
</dbReference>
<evidence type="ECO:0000313" key="3">
    <source>
        <dbReference type="Proteomes" id="UP000239415"/>
    </source>
</evidence>
<dbReference type="InterPro" id="IPR011008">
    <property type="entry name" value="Dimeric_a/b-barrel"/>
</dbReference>
<dbReference type="GO" id="GO:0004497">
    <property type="term" value="F:monooxygenase activity"/>
    <property type="evidence" value="ECO:0007669"/>
    <property type="project" value="UniProtKB-KW"/>
</dbReference>
<sequence>MVLEVTLIDVLPGREDDFVDAYQLARPLVAGSPGCRSVRLRRGLGSPTRFVLLTEWDSPDAHEQNFRRTDRFAQWRALIGGSLAQPPLAEYFTDLQPDRALFTTT</sequence>
<dbReference type="EMBL" id="PVMZ01000003">
    <property type="protein sequence ID" value="PRX23908.1"/>
    <property type="molecule type" value="Genomic_DNA"/>
</dbReference>
<proteinExistence type="predicted"/>
<keyword evidence="3" id="KW-1185">Reference proteome</keyword>
<evidence type="ECO:0000259" key="1">
    <source>
        <dbReference type="PROSITE" id="PS51725"/>
    </source>
</evidence>